<name>A0A1M2I676_ECOLX</name>
<dbReference type="Pfam" id="PF20126">
    <property type="entry name" value="TumE"/>
    <property type="match status" value="1"/>
</dbReference>
<dbReference type="AlphaFoldDB" id="A0A1M2I676"/>
<reference evidence="2" key="2">
    <citation type="submission" date="2021-02" db="EMBL/GenBank/DDBJ databases">
        <title>Co-localization of colistin and carbapenem -resistance genes on a novel transferable IncHI2 plasmid in Escherichia coli from chicken-origin.</title>
        <authorList>
            <person name="Hoffmann M."/>
            <person name="Balkey M."/>
            <person name="Ronco T."/>
            <person name="Hendriksen R.S."/>
        </authorList>
    </citation>
    <scope>NUCLEOTIDE SEQUENCE</scope>
    <source>
        <strain evidence="2">CFSAN083829</strain>
    </source>
</reference>
<dbReference type="Proteomes" id="UP000184277">
    <property type="component" value="Unassembled WGS sequence"/>
</dbReference>
<dbReference type="Proteomes" id="UP000663166">
    <property type="component" value="Chromosome"/>
</dbReference>
<proteinExistence type="predicted"/>
<evidence type="ECO:0000313" key="3">
    <source>
        <dbReference type="Proteomes" id="UP000184277"/>
    </source>
</evidence>
<accession>A0A1M2I676</accession>
<protein>
    <submittedName>
        <fullName evidence="1">Uncharacterized protein</fullName>
    </submittedName>
</protein>
<dbReference type="EMBL" id="CP070393">
    <property type="protein sequence ID" value="QRZ95236.1"/>
    <property type="molecule type" value="Genomic_DNA"/>
</dbReference>
<sequence length="124" mass="14501">MNKQDFGLDTLLSMHGYQHHMDNGYWWKIEAYQVSPSPFRPHGIRYNLTLHDRYNSRVFGMDNAHGIKPPKKGRFTGKLTVYDHVHRTPVDKGYPYEFVSAEQLLSDFFDNVDRLINEVTKGKA</sequence>
<gene>
    <name evidence="1" type="ORF">BK383_05875</name>
    <name evidence="2" type="ORF">JNP96_14970</name>
</gene>
<dbReference type="EMBL" id="MOKI01000008">
    <property type="protein sequence ID" value="OJR56130.1"/>
    <property type="molecule type" value="Genomic_DNA"/>
</dbReference>
<organism evidence="1 3">
    <name type="scientific">Escherichia coli</name>
    <dbReference type="NCBI Taxonomy" id="562"/>
    <lineage>
        <taxon>Bacteria</taxon>
        <taxon>Pseudomonadati</taxon>
        <taxon>Pseudomonadota</taxon>
        <taxon>Gammaproteobacteria</taxon>
        <taxon>Enterobacterales</taxon>
        <taxon>Enterobacteriaceae</taxon>
        <taxon>Escherichia</taxon>
    </lineage>
</organism>
<reference evidence="1 3" key="1">
    <citation type="submission" date="2016-10" db="EMBL/GenBank/DDBJ databases">
        <title>Comprehensive resistome analysis reveals the prevalence of NDM and MCR-1 in Chinese poultry production.</title>
        <authorList>
            <person name="Wang Y."/>
            <person name="Zhang R."/>
            <person name="Li J."/>
            <person name="Wu Z."/>
            <person name="Wenjuan Y."/>
            <person name="Schwarz S."/>
            <person name="Tyrrell J."/>
            <person name="Zheng Y."/>
            <person name="Wang S."/>
            <person name="Shen Z."/>
            <person name="Liu Z."/>
            <person name="Lei L."/>
            <person name="Li M."/>
            <person name="Zhang Q."/>
            <person name="Wu C."/>
            <person name="Zhang Q."/>
            <person name="Wu Y."/>
            <person name="Walsh T."/>
            <person name="Shen J."/>
        </authorList>
    </citation>
    <scope>NUCLEOTIDE SEQUENCE [LARGE SCALE GENOMIC DNA]</scope>
    <source>
        <strain evidence="1 3">570</strain>
    </source>
</reference>
<evidence type="ECO:0000313" key="2">
    <source>
        <dbReference type="EMBL" id="QRZ95236.1"/>
    </source>
</evidence>
<evidence type="ECO:0000313" key="1">
    <source>
        <dbReference type="EMBL" id="OJR56130.1"/>
    </source>
</evidence>
<dbReference type="InterPro" id="IPR045397">
    <property type="entry name" value="TumE-like"/>
</dbReference>
<dbReference type="RefSeq" id="WP_072770471.1">
    <property type="nucleotide sequence ID" value="NZ_JAWIGT010000002.1"/>
</dbReference>